<dbReference type="PANTHER" id="PTHR46004:SF3">
    <property type="entry name" value="CYCLIC AMP RESPONSE ELEMENT-BINDING PROTEIN A"/>
    <property type="match status" value="1"/>
</dbReference>
<feature type="domain" description="BZIP" evidence="9">
    <location>
        <begin position="359"/>
        <end position="422"/>
    </location>
</feature>
<dbReference type="GO" id="GO:0000981">
    <property type="term" value="F:DNA-binding transcription factor activity, RNA polymerase II-specific"/>
    <property type="evidence" value="ECO:0007669"/>
    <property type="project" value="TreeGrafter"/>
</dbReference>
<dbReference type="SMART" id="SM00338">
    <property type="entry name" value="BRLZ"/>
    <property type="match status" value="1"/>
</dbReference>
<keyword evidence="8" id="KW-1133">Transmembrane helix</keyword>
<dbReference type="PROSITE" id="PS00036">
    <property type="entry name" value="BZIP_BASIC"/>
    <property type="match status" value="1"/>
</dbReference>
<keyword evidence="8" id="KW-0812">Transmembrane</keyword>
<comment type="caution">
    <text evidence="10">The sequence shown here is derived from an EMBL/GenBank/DDBJ whole genome shotgun (WGS) entry which is preliminary data.</text>
</comment>
<feature type="coiled-coil region" evidence="6">
    <location>
        <begin position="377"/>
        <end position="425"/>
    </location>
</feature>
<feature type="transmembrane region" description="Helical" evidence="8">
    <location>
        <begin position="460"/>
        <end position="478"/>
    </location>
</feature>
<evidence type="ECO:0000256" key="3">
    <source>
        <dbReference type="ARBA" id="ARBA00023125"/>
    </source>
</evidence>
<keyword evidence="2" id="KW-0805">Transcription regulation</keyword>
<feature type="region of interest" description="Disordered" evidence="7">
    <location>
        <begin position="284"/>
        <end position="307"/>
    </location>
</feature>
<evidence type="ECO:0000256" key="4">
    <source>
        <dbReference type="ARBA" id="ARBA00023163"/>
    </source>
</evidence>
<dbReference type="EMBL" id="CAJNOC010001638">
    <property type="protein sequence ID" value="CAF0880318.1"/>
    <property type="molecule type" value="Genomic_DNA"/>
</dbReference>
<keyword evidence="4" id="KW-0804">Transcription</keyword>
<feature type="compositionally biased region" description="Low complexity" evidence="7">
    <location>
        <begin position="229"/>
        <end position="244"/>
    </location>
</feature>
<dbReference type="GO" id="GO:0035497">
    <property type="term" value="F:cAMP response element binding"/>
    <property type="evidence" value="ECO:0007669"/>
    <property type="project" value="TreeGrafter"/>
</dbReference>
<dbReference type="AlphaFoldDB" id="A0A813Y6P1"/>
<evidence type="ECO:0000256" key="5">
    <source>
        <dbReference type="ARBA" id="ARBA00023242"/>
    </source>
</evidence>
<evidence type="ECO:0000256" key="8">
    <source>
        <dbReference type="SAM" id="Phobius"/>
    </source>
</evidence>
<dbReference type="InterPro" id="IPR046347">
    <property type="entry name" value="bZIP_sf"/>
</dbReference>
<evidence type="ECO:0000256" key="1">
    <source>
        <dbReference type="ARBA" id="ARBA00004123"/>
    </source>
</evidence>
<organism evidence="10 11">
    <name type="scientific">Brachionus calyciflorus</name>
    <dbReference type="NCBI Taxonomy" id="104777"/>
    <lineage>
        <taxon>Eukaryota</taxon>
        <taxon>Metazoa</taxon>
        <taxon>Spiralia</taxon>
        <taxon>Gnathifera</taxon>
        <taxon>Rotifera</taxon>
        <taxon>Eurotatoria</taxon>
        <taxon>Monogononta</taxon>
        <taxon>Pseudotrocha</taxon>
        <taxon>Ploima</taxon>
        <taxon>Brachionidae</taxon>
        <taxon>Brachionus</taxon>
    </lineage>
</organism>
<keyword evidence="3" id="KW-0238">DNA-binding</keyword>
<dbReference type="OrthoDB" id="674948at2759"/>
<feature type="region of interest" description="Disordered" evidence="7">
    <location>
        <begin position="219"/>
        <end position="245"/>
    </location>
</feature>
<dbReference type="GO" id="GO:0005634">
    <property type="term" value="C:nucleus"/>
    <property type="evidence" value="ECO:0007669"/>
    <property type="project" value="UniProtKB-SubCell"/>
</dbReference>
<evidence type="ECO:0000313" key="11">
    <source>
        <dbReference type="Proteomes" id="UP000663879"/>
    </source>
</evidence>
<name>A0A813Y6P1_9BILA</name>
<dbReference type="Gene3D" id="1.20.5.170">
    <property type="match status" value="1"/>
</dbReference>
<keyword evidence="11" id="KW-1185">Reference proteome</keyword>
<gene>
    <name evidence="10" type="ORF">OXX778_LOCUS10380</name>
</gene>
<keyword evidence="8" id="KW-0472">Membrane</keyword>
<reference evidence="10" key="1">
    <citation type="submission" date="2021-02" db="EMBL/GenBank/DDBJ databases">
        <authorList>
            <person name="Nowell W R."/>
        </authorList>
    </citation>
    <scope>NUCLEOTIDE SEQUENCE</scope>
    <source>
        <strain evidence="10">Ploen Becks lab</strain>
    </source>
</reference>
<proteinExistence type="predicted"/>
<evidence type="ECO:0000313" key="10">
    <source>
        <dbReference type="EMBL" id="CAF0880318.1"/>
    </source>
</evidence>
<keyword evidence="6" id="KW-0175">Coiled coil</keyword>
<comment type="subcellular location">
    <subcellularLocation>
        <location evidence="1">Nucleus</location>
    </subcellularLocation>
</comment>
<dbReference type="Pfam" id="PF00170">
    <property type="entry name" value="bZIP_1"/>
    <property type="match status" value="1"/>
</dbReference>
<dbReference type="Proteomes" id="UP000663879">
    <property type="component" value="Unassembled WGS sequence"/>
</dbReference>
<accession>A0A813Y6P1</accession>
<dbReference type="PROSITE" id="PS50217">
    <property type="entry name" value="BZIP"/>
    <property type="match status" value="1"/>
</dbReference>
<evidence type="ECO:0000256" key="2">
    <source>
        <dbReference type="ARBA" id="ARBA00023015"/>
    </source>
</evidence>
<evidence type="ECO:0000256" key="7">
    <source>
        <dbReference type="SAM" id="MobiDB-lite"/>
    </source>
</evidence>
<dbReference type="InterPro" id="IPR004827">
    <property type="entry name" value="bZIP"/>
</dbReference>
<feature type="compositionally biased region" description="Low complexity" evidence="7">
    <location>
        <begin position="287"/>
        <end position="307"/>
    </location>
</feature>
<evidence type="ECO:0000256" key="6">
    <source>
        <dbReference type="SAM" id="Coils"/>
    </source>
</evidence>
<keyword evidence="5" id="KW-0539">Nucleus</keyword>
<evidence type="ECO:0000259" key="9">
    <source>
        <dbReference type="PROSITE" id="PS50217"/>
    </source>
</evidence>
<protein>
    <recommendedName>
        <fullName evidence="9">BZIP domain-containing protein</fullName>
    </recommendedName>
</protein>
<dbReference type="PANTHER" id="PTHR46004">
    <property type="entry name" value="CYCLIC AMP RESPONSE ELEMENT-BINDING PROTEIN A"/>
    <property type="match status" value="1"/>
</dbReference>
<sequence>MSGFNEFEDLDLKNYMDPTALIDTLSPNDMEIWNGYNFFTEENINSSLKDDIKEENIDMDCCFSSICPNDLINSIENNLIKSSIHEEHFDYNSLCSSSTSSSVSPDIHKNETDFDETELNFVPCQLLQEHTTLNNYDILSKNGILSIGSKEDQNENLVKFEEFDSISTPTISASSSQMPSPSQNLPIEIKSTRINPIHNIVPEELLIKTNSVSLENKIKNSILPPSPPSSLSSDSESNQSSQSIKKTFLSSTANSKIIVSKSKNASINVLRQLKNQSFQIKSTNAKNKQLLNNTKSNSNNNNTNQISNSDDDCWPFFVSLSKLPSSGPILLTEEEKRTLIQEGHQVPTQLPLTKAEEKILKKIRRKIKNKISAQESRRKKKEYVDSLEKRMENYIHENQELKRRLEDIELNNKKLLLQLETMKSNLTTPPFSSQNLQHTYNQAPSIANDLNQSQSNPNQFGTLLMVLILFFTVVFGIWSPVISKDQLTNSATCTTTTTTSTTAAATGLARPHSSSIAAVVVATAAAAATVSAEIEAQNEESLINRKSITNFDDEKSATLKRKFLDDDDLMIGIESNNNLIVSQNSFIARSKTGTAVELTKVRPFLGKFPTISKNKCMTNKSSFSGQANQTISSHTDYFISNNNNYHNSSNNISSEEGQIIILNLNNNNNNNSNRQEITKNINNIRVINTNQASTKSSTTKFKVINNNSINQAVIKLSSS</sequence>
<dbReference type="SUPFAM" id="SSF57959">
    <property type="entry name" value="Leucine zipper domain"/>
    <property type="match status" value="1"/>
</dbReference>